<dbReference type="EMBL" id="ADJB01000057">
    <property type="protein sequence ID" value="OSL09558.1"/>
    <property type="molecule type" value="Genomic_DNA"/>
</dbReference>
<evidence type="ECO:0000313" key="2">
    <source>
        <dbReference type="Proteomes" id="UP000193045"/>
    </source>
</evidence>
<reference evidence="1 2" key="1">
    <citation type="submission" date="2010-04" db="EMBL/GenBank/DDBJ databases">
        <title>The Genome Sequence of Escherichia coli H386.</title>
        <authorList>
            <consortium name="The Broad Institute Genome Sequencing Platform"/>
            <consortium name="The Broad Institute Genome Sequencing Center for Infectious Disease"/>
            <person name="Feldgarden M."/>
            <person name="Gordon D.M."/>
            <person name="Johnson J.R."/>
            <person name="Johnston B.D."/>
            <person name="Young S."/>
            <person name="Zeng Q."/>
            <person name="Koehrsen M."/>
            <person name="Alvarado L."/>
            <person name="Berlin A.M."/>
            <person name="Borenstein D."/>
            <person name="Chapman S.B."/>
            <person name="Chen Z."/>
            <person name="Engels R."/>
            <person name="Freedman E."/>
            <person name="Gellesch M."/>
            <person name="Goldberg J."/>
            <person name="Griggs A."/>
            <person name="Gujja S."/>
            <person name="Heilman E.R."/>
            <person name="Heiman D.I."/>
            <person name="Hepburn T.A."/>
            <person name="Howarth C."/>
            <person name="Jen D."/>
            <person name="Larson L."/>
            <person name="Mehta T."/>
            <person name="Park D."/>
            <person name="Pearson M."/>
            <person name="Richards J."/>
            <person name="Roberts A."/>
            <person name="Saif S."/>
            <person name="Shea T.D."/>
            <person name="Shenoy N."/>
            <person name="Sisk P."/>
            <person name="Stolte C."/>
            <person name="Sykes S.N."/>
            <person name="Walk T."/>
            <person name="White J."/>
            <person name="Yandava C."/>
            <person name="Haas B."/>
            <person name="Henn M.R."/>
            <person name="Nusbaum C."/>
            <person name="Birren B."/>
        </authorList>
    </citation>
    <scope>NUCLEOTIDE SEQUENCE [LARGE SCALE GENOMIC DNA]</scope>
    <source>
        <strain evidence="1 2">H386</strain>
    </source>
</reference>
<accession>A0A1X3JH44</accession>
<organism evidence="1 2">
    <name type="scientific">Escherichia coli H386</name>
    <dbReference type="NCBI Taxonomy" id="656397"/>
    <lineage>
        <taxon>Bacteria</taxon>
        <taxon>Pseudomonadati</taxon>
        <taxon>Pseudomonadota</taxon>
        <taxon>Gammaproteobacteria</taxon>
        <taxon>Enterobacterales</taxon>
        <taxon>Enterobacteriaceae</taxon>
        <taxon>Escherichia</taxon>
    </lineage>
</organism>
<dbReference type="Proteomes" id="UP000193045">
    <property type="component" value="Unassembled WGS sequence"/>
</dbReference>
<dbReference type="AlphaFoldDB" id="A0A1X3JH44"/>
<dbReference type="RefSeq" id="WP_000093744.1">
    <property type="nucleotide sequence ID" value="NZ_ADJB01000057.1"/>
</dbReference>
<sequence>MSSEVIKQIQKIQDRGIIIYSKFRAAEFDQDDVYRESYFLVVEFNELIAENIIHDEKLVDQTACILHELRRIAIEGK</sequence>
<gene>
    <name evidence="1" type="ORF">ECVG_04751</name>
</gene>
<comment type="caution">
    <text evidence="1">The sequence shown here is derived from an EMBL/GenBank/DDBJ whole genome shotgun (WGS) entry which is preliminary data.</text>
</comment>
<evidence type="ECO:0000313" key="1">
    <source>
        <dbReference type="EMBL" id="OSL09558.1"/>
    </source>
</evidence>
<proteinExistence type="predicted"/>
<name>A0A1X3JH44_ECOLX</name>
<protein>
    <submittedName>
        <fullName evidence="1">Uncharacterized protein</fullName>
    </submittedName>
</protein>